<accession>A0ACA9L696</accession>
<keyword evidence="2" id="KW-1185">Reference proteome</keyword>
<protein>
    <submittedName>
        <fullName evidence="1">16131_t:CDS:1</fullName>
    </submittedName>
</protein>
<evidence type="ECO:0000313" key="1">
    <source>
        <dbReference type="EMBL" id="CAG8507987.1"/>
    </source>
</evidence>
<sequence length="287" mass="32543">MSKLLASTFFKSRFKRSFAVLSTNFKNHFPKAEVVKVNDLDAQYLSDFFDGKIFVLRVPGFCTGGAVAQALENMRKHEIIDYSNTVGVGKVKNFGMAYYEVNNESSKKFYYDQVLPSITTLRQAFYPFLSPIDKMRLMLDEQWNKGASRLNVGEGKMFIGLARALKENVFPHEDKLERDDRKAFSTVNYVTQAAFNCYLSTPDIGGALQIWNLSLDDEVYKKLSGDHYGIDRSLLPPPAVTIHPEVGELVIFHSRCLHAITESSKTRIAVSGFILYQGKENPLHLWS</sequence>
<evidence type="ECO:0000313" key="2">
    <source>
        <dbReference type="Proteomes" id="UP000789525"/>
    </source>
</evidence>
<reference evidence="1" key="1">
    <citation type="submission" date="2021-06" db="EMBL/GenBank/DDBJ databases">
        <authorList>
            <person name="Kallberg Y."/>
            <person name="Tangrot J."/>
            <person name="Rosling A."/>
        </authorList>
    </citation>
    <scope>NUCLEOTIDE SEQUENCE</scope>
    <source>
        <strain evidence="1">CL356</strain>
    </source>
</reference>
<dbReference type="Proteomes" id="UP000789525">
    <property type="component" value="Unassembled WGS sequence"/>
</dbReference>
<proteinExistence type="predicted"/>
<name>A0ACA9L696_9GLOM</name>
<comment type="caution">
    <text evidence="1">The sequence shown here is derived from an EMBL/GenBank/DDBJ whole genome shotgun (WGS) entry which is preliminary data.</text>
</comment>
<organism evidence="1 2">
    <name type="scientific">Acaulospora colombiana</name>
    <dbReference type="NCBI Taxonomy" id="27376"/>
    <lineage>
        <taxon>Eukaryota</taxon>
        <taxon>Fungi</taxon>
        <taxon>Fungi incertae sedis</taxon>
        <taxon>Mucoromycota</taxon>
        <taxon>Glomeromycotina</taxon>
        <taxon>Glomeromycetes</taxon>
        <taxon>Diversisporales</taxon>
        <taxon>Acaulosporaceae</taxon>
        <taxon>Acaulospora</taxon>
    </lineage>
</organism>
<gene>
    <name evidence="1" type="ORF">ACOLOM_LOCUS3093</name>
</gene>
<dbReference type="EMBL" id="CAJVPT010004412">
    <property type="protein sequence ID" value="CAG8507987.1"/>
    <property type="molecule type" value="Genomic_DNA"/>
</dbReference>